<dbReference type="Proteomes" id="UP000002630">
    <property type="component" value="Linkage Group LG03"/>
</dbReference>
<feature type="transmembrane region" description="Helical" evidence="14">
    <location>
        <begin position="172"/>
        <end position="190"/>
    </location>
</feature>
<feature type="region of interest" description="Disordered" evidence="13">
    <location>
        <begin position="43"/>
        <end position="71"/>
    </location>
</feature>
<accession>D7FS91</accession>
<dbReference type="EMBL" id="FN649728">
    <property type="protein sequence ID" value="CBJ31032.1"/>
    <property type="molecule type" value="Genomic_DNA"/>
</dbReference>
<keyword evidence="11" id="KW-0408">Iron</keyword>
<keyword evidence="5" id="KW-0679">Respiratory chain</keyword>
<dbReference type="Pfam" id="PF01786">
    <property type="entry name" value="AOX"/>
    <property type="match status" value="1"/>
</dbReference>
<evidence type="ECO:0000256" key="2">
    <source>
        <dbReference type="ARBA" id="ARBA00004370"/>
    </source>
</evidence>
<evidence type="ECO:0000256" key="7">
    <source>
        <dbReference type="ARBA" id="ARBA00022723"/>
    </source>
</evidence>
<dbReference type="PANTHER" id="PTHR31803">
    <property type="entry name" value="ALTERNATIVE OXIDASE"/>
    <property type="match status" value="1"/>
</dbReference>
<dbReference type="EMBL" id="FN648408">
    <property type="protein sequence ID" value="CBJ31032.1"/>
    <property type="molecule type" value="Genomic_DNA"/>
</dbReference>
<dbReference type="Gene3D" id="1.20.1260.140">
    <property type="entry name" value="Alternative oxidase"/>
    <property type="match status" value="1"/>
</dbReference>
<keyword evidence="9 14" id="KW-1133">Transmembrane helix</keyword>
<feature type="compositionally biased region" description="Low complexity" evidence="13">
    <location>
        <begin position="53"/>
        <end position="67"/>
    </location>
</feature>
<dbReference type="GO" id="GO:0009916">
    <property type="term" value="F:alternative oxidase activity"/>
    <property type="evidence" value="ECO:0007669"/>
    <property type="project" value="InterPro"/>
</dbReference>
<evidence type="ECO:0000256" key="8">
    <source>
        <dbReference type="ARBA" id="ARBA00022982"/>
    </source>
</evidence>
<evidence type="ECO:0000256" key="14">
    <source>
        <dbReference type="SAM" id="Phobius"/>
    </source>
</evidence>
<dbReference type="AlphaFoldDB" id="D7FS91"/>
<comment type="cofactor">
    <cofactor evidence="1">
        <name>Fe cation</name>
        <dbReference type="ChEBI" id="CHEBI:24875"/>
    </cofactor>
</comment>
<evidence type="ECO:0000256" key="10">
    <source>
        <dbReference type="ARBA" id="ARBA00023002"/>
    </source>
</evidence>
<evidence type="ECO:0000256" key="12">
    <source>
        <dbReference type="ARBA" id="ARBA00023136"/>
    </source>
</evidence>
<evidence type="ECO:0000256" key="6">
    <source>
        <dbReference type="ARBA" id="ARBA00022692"/>
    </source>
</evidence>
<evidence type="ECO:0000256" key="3">
    <source>
        <dbReference type="ARBA" id="ARBA00008388"/>
    </source>
</evidence>
<organism evidence="15 16">
    <name type="scientific">Ectocarpus siliculosus</name>
    <name type="common">Brown alga</name>
    <name type="synonym">Conferva siliculosa</name>
    <dbReference type="NCBI Taxonomy" id="2880"/>
    <lineage>
        <taxon>Eukaryota</taxon>
        <taxon>Sar</taxon>
        <taxon>Stramenopiles</taxon>
        <taxon>Ochrophyta</taxon>
        <taxon>PX clade</taxon>
        <taxon>Phaeophyceae</taxon>
        <taxon>Ectocarpales</taxon>
        <taxon>Ectocarpaceae</taxon>
        <taxon>Ectocarpus</taxon>
    </lineage>
</organism>
<keyword evidence="4" id="KW-0813">Transport</keyword>
<dbReference type="InParanoid" id="D7FS91"/>
<evidence type="ECO:0000256" key="11">
    <source>
        <dbReference type="ARBA" id="ARBA00023004"/>
    </source>
</evidence>
<evidence type="ECO:0000313" key="16">
    <source>
        <dbReference type="Proteomes" id="UP000002630"/>
    </source>
</evidence>
<evidence type="ECO:0000256" key="1">
    <source>
        <dbReference type="ARBA" id="ARBA00001962"/>
    </source>
</evidence>
<dbReference type="OrthoDB" id="4493at2759"/>
<evidence type="ECO:0000256" key="9">
    <source>
        <dbReference type="ARBA" id="ARBA00022989"/>
    </source>
</evidence>
<protein>
    <recommendedName>
        <fullName evidence="17">Ubiquinol oxidase</fullName>
    </recommendedName>
</protein>
<dbReference type="GO" id="GO:0046872">
    <property type="term" value="F:metal ion binding"/>
    <property type="evidence" value="ECO:0007669"/>
    <property type="project" value="UniProtKB-KW"/>
</dbReference>
<dbReference type="GO" id="GO:0010230">
    <property type="term" value="P:alternative respiration"/>
    <property type="evidence" value="ECO:0007669"/>
    <property type="project" value="TreeGrafter"/>
</dbReference>
<reference evidence="15 16" key="1">
    <citation type="journal article" date="2010" name="Nature">
        <title>The Ectocarpus genome and the independent evolution of multicellularity in brown algae.</title>
        <authorList>
            <person name="Cock J.M."/>
            <person name="Sterck L."/>
            <person name="Rouze P."/>
            <person name="Scornet D."/>
            <person name="Allen A.E."/>
            <person name="Amoutzias G."/>
            <person name="Anthouard V."/>
            <person name="Artiguenave F."/>
            <person name="Aury J.M."/>
            <person name="Badger J.H."/>
            <person name="Beszteri B."/>
            <person name="Billiau K."/>
            <person name="Bonnet E."/>
            <person name="Bothwell J.H."/>
            <person name="Bowler C."/>
            <person name="Boyen C."/>
            <person name="Brownlee C."/>
            <person name="Carrano C.J."/>
            <person name="Charrier B."/>
            <person name="Cho G.Y."/>
            <person name="Coelho S.M."/>
            <person name="Collen J."/>
            <person name="Corre E."/>
            <person name="Da Silva C."/>
            <person name="Delage L."/>
            <person name="Delaroque N."/>
            <person name="Dittami S.M."/>
            <person name="Doulbeau S."/>
            <person name="Elias M."/>
            <person name="Farnham G."/>
            <person name="Gachon C.M."/>
            <person name="Gschloessl B."/>
            <person name="Heesch S."/>
            <person name="Jabbari K."/>
            <person name="Jubin C."/>
            <person name="Kawai H."/>
            <person name="Kimura K."/>
            <person name="Kloareg B."/>
            <person name="Kupper F.C."/>
            <person name="Lang D."/>
            <person name="Le Bail A."/>
            <person name="Leblanc C."/>
            <person name="Lerouge P."/>
            <person name="Lohr M."/>
            <person name="Lopez P.J."/>
            <person name="Martens C."/>
            <person name="Maumus F."/>
            <person name="Michel G."/>
            <person name="Miranda-Saavedra D."/>
            <person name="Morales J."/>
            <person name="Moreau H."/>
            <person name="Motomura T."/>
            <person name="Nagasato C."/>
            <person name="Napoli C.A."/>
            <person name="Nelson D.R."/>
            <person name="Nyvall-Collen P."/>
            <person name="Peters A.F."/>
            <person name="Pommier C."/>
            <person name="Potin P."/>
            <person name="Poulain J."/>
            <person name="Quesneville H."/>
            <person name="Read B."/>
            <person name="Rensing S.A."/>
            <person name="Ritter A."/>
            <person name="Rousvoal S."/>
            <person name="Samanta M."/>
            <person name="Samson G."/>
            <person name="Schroeder D.C."/>
            <person name="Segurens B."/>
            <person name="Strittmatter M."/>
            <person name="Tonon T."/>
            <person name="Tregear J.W."/>
            <person name="Valentin K."/>
            <person name="von Dassow P."/>
            <person name="Yamagishi T."/>
            <person name="Van de Peer Y."/>
            <person name="Wincker P."/>
        </authorList>
    </citation>
    <scope>NUCLEOTIDE SEQUENCE [LARGE SCALE GENOMIC DNA]</scope>
    <source>
        <strain evidence="16">Ec32 / CCAP1310/4</strain>
    </source>
</reference>
<proteinExistence type="inferred from homology"/>
<keyword evidence="10" id="KW-0560">Oxidoreductase</keyword>
<keyword evidence="7" id="KW-0479">Metal-binding</keyword>
<keyword evidence="16" id="KW-1185">Reference proteome</keyword>
<evidence type="ECO:0000256" key="13">
    <source>
        <dbReference type="SAM" id="MobiDB-lite"/>
    </source>
</evidence>
<dbReference type="eggNOG" id="ENOG502QRMM">
    <property type="taxonomic scope" value="Eukaryota"/>
</dbReference>
<comment type="similarity">
    <text evidence="3">Belongs to the alternative oxidase family.</text>
</comment>
<dbReference type="InterPro" id="IPR038659">
    <property type="entry name" value="AOX_sf"/>
</dbReference>
<keyword evidence="8" id="KW-0249">Electron transport</keyword>
<keyword evidence="6 14" id="KW-0812">Transmembrane</keyword>
<keyword evidence="12 14" id="KW-0472">Membrane</keyword>
<evidence type="ECO:0008006" key="17">
    <source>
        <dbReference type="Google" id="ProtNLM"/>
    </source>
</evidence>
<evidence type="ECO:0000256" key="5">
    <source>
        <dbReference type="ARBA" id="ARBA00022660"/>
    </source>
</evidence>
<dbReference type="GO" id="GO:0005739">
    <property type="term" value="C:mitochondrion"/>
    <property type="evidence" value="ECO:0007669"/>
    <property type="project" value="TreeGrafter"/>
</dbReference>
<gene>
    <name evidence="15" type="ORF">Esi_0229_0014</name>
</gene>
<dbReference type="PANTHER" id="PTHR31803:SF10">
    <property type="entry name" value="UBIQUINOL OXIDASE 4, CHLOROPLASTIC_CHROMOPLASTIC"/>
    <property type="match status" value="1"/>
</dbReference>
<dbReference type="InterPro" id="IPR002680">
    <property type="entry name" value="AOX"/>
</dbReference>
<comment type="subcellular location">
    <subcellularLocation>
        <location evidence="2">Membrane</location>
    </subcellularLocation>
</comment>
<dbReference type="GO" id="GO:0016020">
    <property type="term" value="C:membrane"/>
    <property type="evidence" value="ECO:0007669"/>
    <property type="project" value="UniProtKB-SubCell"/>
</dbReference>
<name>D7FS91_ECTSI</name>
<evidence type="ECO:0000313" key="15">
    <source>
        <dbReference type="EMBL" id="CBJ31032.1"/>
    </source>
</evidence>
<evidence type="ECO:0000256" key="4">
    <source>
        <dbReference type="ARBA" id="ARBA00022448"/>
    </source>
</evidence>
<sequence>MGWEATGAGIRCSAARAGKDGGCSARHTGRLGMVASNPMDVAPKGRPLLDEQSPTSASDSSATVVSPGRPRLPAERNVNAFMNDFNAGVVDFLKGLMVQYYGERTYARFYALETIARVPYFGYLCVLHLYETLGKWRQAEYLKVHFAESYNELHHLLIMEELGGNVLFRDRWFAQHAAFFYFFVVVGLYLSNPRNAYNLNQHVEEHAFSTYDSFLSDNQEALKQQPAPEASLGCLVRNDEWEHVKTMKAMQLDVPPQRA</sequence>